<feature type="region of interest" description="Disordered" evidence="2">
    <location>
        <begin position="123"/>
        <end position="142"/>
    </location>
</feature>
<accession>A0AAD4R5W0</accession>
<keyword evidence="1" id="KW-0175">Coiled coil</keyword>
<sequence>MRYGKVYYYDRMGNRLKNQPMSMGQGRMFLVVSIETPGSIILLCCPASFLSALPGKSFLSGKTEDENITNLMFRSPQQGNVRMSAHPSNPATGGSLPTAYHQDYPFKPNYFALESALESEIEFAPDPPSELTDSKEVSGRKSMSKLDNPWDVFMSTKIDEELEPVLRTPKALKPIISPLNSLKSPPEFDDLEQDHLAKELARMDMKSEKALDEQDCNSNIKDFHIRHGVIEHDETGSLCSHCRREELALEETRELENLKKRLASHVDDVNASEAAIHEREREQELAETDGMVLPAFDREQEDDSERALREKQRYKEELEVEIENKRQLADFQEKKQKQQMNALNTLDAEMYAEDQDRQKVNELIDKQKHYDELHEQIEVKEYIKKGEDLRPEWWELKPPPVIDRFAAINEQHDKGRMFEQLRRHEALRDSVEMLEQFKRQQKEQDEEARSVQHKQQHFIKQTLETQASLIAYGTGKRAYAEPTHPDVFRAWEEAHRRNDRRYRVLQDVDPSIVPATTSTTSMAMERARRQAEAERAARKVAERAAVEQYKETVIEKKRCRKCHRPMRERKYTRTVASHYTSSPPLPTFGSQPINHFFIHSNNRSDLFSAQRTFWKTIT</sequence>
<organism evidence="3 4">
    <name type="scientific">Ditylenchus destructor</name>
    <dbReference type="NCBI Taxonomy" id="166010"/>
    <lineage>
        <taxon>Eukaryota</taxon>
        <taxon>Metazoa</taxon>
        <taxon>Ecdysozoa</taxon>
        <taxon>Nematoda</taxon>
        <taxon>Chromadorea</taxon>
        <taxon>Rhabditida</taxon>
        <taxon>Tylenchina</taxon>
        <taxon>Tylenchomorpha</taxon>
        <taxon>Sphaerularioidea</taxon>
        <taxon>Anguinidae</taxon>
        <taxon>Anguininae</taxon>
        <taxon>Ditylenchus</taxon>
    </lineage>
</organism>
<evidence type="ECO:0000256" key="1">
    <source>
        <dbReference type="SAM" id="Coils"/>
    </source>
</evidence>
<dbReference type="AlphaFoldDB" id="A0AAD4R5W0"/>
<feature type="coiled-coil region" evidence="1">
    <location>
        <begin position="248"/>
        <end position="335"/>
    </location>
</feature>
<evidence type="ECO:0000256" key="2">
    <source>
        <dbReference type="SAM" id="MobiDB-lite"/>
    </source>
</evidence>
<keyword evidence="4" id="KW-1185">Reference proteome</keyword>
<protein>
    <submittedName>
        <fullName evidence="3">Uncharacterized protein</fullName>
    </submittedName>
</protein>
<proteinExistence type="predicted"/>
<name>A0AAD4R5W0_9BILA</name>
<gene>
    <name evidence="3" type="ORF">DdX_10155</name>
</gene>
<evidence type="ECO:0000313" key="3">
    <source>
        <dbReference type="EMBL" id="KAI1711690.1"/>
    </source>
</evidence>
<dbReference type="Proteomes" id="UP001201812">
    <property type="component" value="Unassembled WGS sequence"/>
</dbReference>
<dbReference type="EMBL" id="JAKKPZ010000021">
    <property type="protein sequence ID" value="KAI1711690.1"/>
    <property type="molecule type" value="Genomic_DNA"/>
</dbReference>
<evidence type="ECO:0000313" key="4">
    <source>
        <dbReference type="Proteomes" id="UP001201812"/>
    </source>
</evidence>
<comment type="caution">
    <text evidence="3">The sequence shown here is derived from an EMBL/GenBank/DDBJ whole genome shotgun (WGS) entry which is preliminary data.</text>
</comment>
<reference evidence="3" key="1">
    <citation type="submission" date="2022-01" db="EMBL/GenBank/DDBJ databases">
        <title>Genome Sequence Resource for Two Populations of Ditylenchus destructor, the Migratory Endoparasitic Phytonematode.</title>
        <authorList>
            <person name="Zhang H."/>
            <person name="Lin R."/>
            <person name="Xie B."/>
        </authorList>
    </citation>
    <scope>NUCLEOTIDE SEQUENCE</scope>
    <source>
        <strain evidence="3">BazhouSP</strain>
    </source>
</reference>